<comment type="caution">
    <text evidence="2">The sequence shown here is derived from an EMBL/GenBank/DDBJ whole genome shotgun (WGS) entry which is preliminary data.</text>
</comment>
<dbReference type="AlphaFoldDB" id="A0A852ZXB9"/>
<dbReference type="EMBL" id="JACBZD010000001">
    <property type="protein sequence ID" value="NYI06377.1"/>
    <property type="molecule type" value="Genomic_DNA"/>
</dbReference>
<feature type="compositionally biased region" description="Low complexity" evidence="1">
    <location>
        <begin position="49"/>
        <end position="63"/>
    </location>
</feature>
<proteinExistence type="predicted"/>
<keyword evidence="3" id="KW-1185">Reference proteome</keyword>
<protein>
    <submittedName>
        <fullName evidence="2">Uncharacterized protein</fullName>
    </submittedName>
</protein>
<evidence type="ECO:0000313" key="2">
    <source>
        <dbReference type="EMBL" id="NYI06377.1"/>
    </source>
</evidence>
<evidence type="ECO:0000256" key="1">
    <source>
        <dbReference type="SAM" id="MobiDB-lite"/>
    </source>
</evidence>
<feature type="compositionally biased region" description="Basic and acidic residues" evidence="1">
    <location>
        <begin position="92"/>
        <end position="106"/>
    </location>
</feature>
<dbReference type="Proteomes" id="UP000567795">
    <property type="component" value="Unassembled WGS sequence"/>
</dbReference>
<evidence type="ECO:0000313" key="3">
    <source>
        <dbReference type="Proteomes" id="UP000567795"/>
    </source>
</evidence>
<reference evidence="2 3" key="1">
    <citation type="submission" date="2020-07" db="EMBL/GenBank/DDBJ databases">
        <title>Sequencing the genomes of 1000 actinobacteria strains.</title>
        <authorList>
            <person name="Klenk H.-P."/>
        </authorList>
    </citation>
    <scope>NUCLEOTIDE SEQUENCE [LARGE SCALE GENOMIC DNA]</scope>
    <source>
        <strain evidence="2 3">DSM 42178</strain>
    </source>
</reference>
<accession>A0A852ZXB9</accession>
<feature type="region of interest" description="Disordered" evidence="1">
    <location>
        <begin position="1"/>
        <end position="130"/>
    </location>
</feature>
<name>A0A852ZXB9_9ACTN</name>
<gene>
    <name evidence="2" type="ORF">FHU37_003320</name>
</gene>
<organism evidence="2 3">
    <name type="scientific">Allostreptomyces psammosilenae</name>
    <dbReference type="NCBI Taxonomy" id="1892865"/>
    <lineage>
        <taxon>Bacteria</taxon>
        <taxon>Bacillati</taxon>
        <taxon>Actinomycetota</taxon>
        <taxon>Actinomycetes</taxon>
        <taxon>Kitasatosporales</taxon>
        <taxon>Streptomycetaceae</taxon>
        <taxon>Allostreptomyces</taxon>
    </lineage>
</organism>
<sequence length="130" mass="12917">MTSGAAPRGGAPHDERRPGRPPTPARPPLRTEGTIAVTHPATTAHGENTTATAAPAPERGTSAARRRASARPASGTTPSHSPATVHLAASGRVDRDALAPSRHELVGVEGSRAPRAGSALSGALVPPGAG</sequence>